<comment type="caution">
    <text evidence="1">The sequence shown here is derived from an EMBL/GenBank/DDBJ whole genome shotgun (WGS) entry which is preliminary data.</text>
</comment>
<dbReference type="OrthoDB" id="5093316at2759"/>
<gene>
    <name evidence="1" type="ORF">FZEAL_6231</name>
</gene>
<dbReference type="AlphaFoldDB" id="A0A8H4UJ91"/>
<reference evidence="1" key="1">
    <citation type="journal article" date="2020" name="BMC Genomics">
        <title>Correction to: Identification and distribution of gene clusters required for synthesis of sphingolipid metabolism inhibitors in diverse species of the filamentous fungus Fusarium.</title>
        <authorList>
            <person name="Kim H.S."/>
            <person name="Lohmar J.M."/>
            <person name="Busman M."/>
            <person name="Brown D.W."/>
            <person name="Naumann T.A."/>
            <person name="Divon H.H."/>
            <person name="Lysoe E."/>
            <person name="Uhlig S."/>
            <person name="Proctor R.H."/>
        </authorList>
    </citation>
    <scope>NUCLEOTIDE SEQUENCE</scope>
    <source>
        <strain evidence="1">NRRL 22465</strain>
    </source>
</reference>
<reference evidence="1" key="2">
    <citation type="submission" date="2020-05" db="EMBL/GenBank/DDBJ databases">
        <authorList>
            <person name="Kim H.-S."/>
            <person name="Proctor R.H."/>
            <person name="Brown D.W."/>
        </authorList>
    </citation>
    <scope>NUCLEOTIDE SEQUENCE</scope>
    <source>
        <strain evidence="1">NRRL 22465</strain>
    </source>
</reference>
<evidence type="ECO:0000313" key="1">
    <source>
        <dbReference type="EMBL" id="KAF4977203.1"/>
    </source>
</evidence>
<keyword evidence="2" id="KW-1185">Reference proteome</keyword>
<organism evidence="1 2">
    <name type="scientific">Fusarium zealandicum</name>
    <dbReference type="NCBI Taxonomy" id="1053134"/>
    <lineage>
        <taxon>Eukaryota</taxon>
        <taxon>Fungi</taxon>
        <taxon>Dikarya</taxon>
        <taxon>Ascomycota</taxon>
        <taxon>Pezizomycotina</taxon>
        <taxon>Sordariomycetes</taxon>
        <taxon>Hypocreomycetidae</taxon>
        <taxon>Hypocreales</taxon>
        <taxon>Nectriaceae</taxon>
        <taxon>Fusarium</taxon>
        <taxon>Fusarium staphyleae species complex</taxon>
    </lineage>
</organism>
<dbReference type="Proteomes" id="UP000635477">
    <property type="component" value="Unassembled WGS sequence"/>
</dbReference>
<protein>
    <submittedName>
        <fullName evidence="1">Uncharacterized protein</fullName>
    </submittedName>
</protein>
<dbReference type="EMBL" id="JABEYC010000453">
    <property type="protein sequence ID" value="KAF4977203.1"/>
    <property type="molecule type" value="Genomic_DNA"/>
</dbReference>
<name>A0A8H4UJ91_9HYPO</name>
<sequence>MASDNDLAISPQVWGYKTGIENREKNLVVRVRTKGSGKLQALPEHPNGTGAGKAWSDKERQVTKVFSSELVVVVGELLPASAVDNLNSIAVKGVLVFDESKHRIIDTIDGTYIVVRPIHMARSCMYALHEKENDMCSIVALRAADEQRIVYYREWTDGILYTQRARRNDGFRTNLTQFCRQYLEENESKLLDNSFAPYKRRREQITDESDLEQKLKALFQRPGTFGHDEATALSSMIKEQWSNGLASPENSVSVLLKLSKGLSDGAHNNSPIASELHRHFVVLFGLHYCEKTHEKDEALQRLIDETHNTVVKQCGVIQRQRNAA</sequence>
<evidence type="ECO:0000313" key="2">
    <source>
        <dbReference type="Proteomes" id="UP000635477"/>
    </source>
</evidence>
<accession>A0A8H4UJ91</accession>
<proteinExistence type="predicted"/>